<dbReference type="Pfam" id="PF08818">
    <property type="entry name" value="DUF1801"/>
    <property type="match status" value="1"/>
</dbReference>
<evidence type="ECO:0000313" key="2">
    <source>
        <dbReference type="EMBL" id="EFM82742.1"/>
    </source>
</evidence>
<comment type="caution">
    <text evidence="2">The sequence shown here is derived from an EMBL/GenBank/DDBJ whole genome shotgun (WGS) entry which is preliminary data.</text>
</comment>
<evidence type="ECO:0000313" key="3">
    <source>
        <dbReference type="Proteomes" id="UP000004846"/>
    </source>
</evidence>
<dbReference type="HOGENOM" id="CLU_119457_0_0_9"/>
<dbReference type="Gene3D" id="3.90.1150.200">
    <property type="match status" value="1"/>
</dbReference>
<reference evidence="3" key="1">
    <citation type="submission" date="2010-07" db="EMBL/GenBank/DDBJ databases">
        <authorList>
            <person name="Weinstock G."/>
            <person name="Sodergren E."/>
            <person name="Clifton S."/>
            <person name="Fulton L."/>
            <person name="Fulton B."/>
            <person name="Courtney L."/>
            <person name="Fronick C."/>
            <person name="Harrison M."/>
            <person name="Strong C."/>
            <person name="Farmer C."/>
            <person name="Delahaunty K."/>
            <person name="Markovic C."/>
            <person name="Hall O."/>
            <person name="Minx P."/>
            <person name="Tomlinson C."/>
            <person name="Mitreva M."/>
            <person name="Hou S."/>
            <person name="Chen J."/>
            <person name="Wollam A."/>
            <person name="Pepin K.H."/>
            <person name="Johnson M."/>
            <person name="Bhonagiri V."/>
            <person name="Zhang X."/>
            <person name="Suruliraj S."/>
            <person name="Warren W."/>
            <person name="Chinwalla A."/>
            <person name="Mardis E.R."/>
            <person name="Wilson R.K."/>
        </authorList>
    </citation>
    <scope>NUCLEOTIDE SEQUENCE [LARGE SCALE GENOMIC DNA]</scope>
    <source>
        <strain evidence="3">TX4248</strain>
    </source>
</reference>
<gene>
    <name evidence="2" type="ORF">HMPREF9498_01680</name>
</gene>
<organism evidence="2 3">
    <name type="scientific">Enterococcus faecalis TX4248</name>
    <dbReference type="NCBI Taxonomy" id="749495"/>
    <lineage>
        <taxon>Bacteria</taxon>
        <taxon>Bacillati</taxon>
        <taxon>Bacillota</taxon>
        <taxon>Bacilli</taxon>
        <taxon>Lactobacillales</taxon>
        <taxon>Enterococcaceae</taxon>
        <taxon>Enterococcus</taxon>
    </lineage>
</organism>
<dbReference type="AlphaFoldDB" id="A0A125W5H6"/>
<name>A0A125W5H6_ENTFL</name>
<protein>
    <recommendedName>
        <fullName evidence="1">YdhG-like domain-containing protein</fullName>
    </recommendedName>
</protein>
<dbReference type="InterPro" id="IPR014922">
    <property type="entry name" value="YdhG-like"/>
</dbReference>
<evidence type="ECO:0000259" key="1">
    <source>
        <dbReference type="Pfam" id="PF08818"/>
    </source>
</evidence>
<dbReference type="RefSeq" id="WP_002369299.1">
    <property type="nucleotide sequence ID" value="NZ_GL454455.1"/>
</dbReference>
<dbReference type="EMBL" id="AEBR01000054">
    <property type="protein sequence ID" value="EFM82742.1"/>
    <property type="molecule type" value="Genomic_DNA"/>
</dbReference>
<sequence length="155" mass="17976">MAQSIETVTAYIETVEPNWRIAYQQVLDVVSQNLPAGFELTMQYGMPTFVVPLSVFPEGYLNRGDEPLPFISLGATKRQVALYHMGLMGNEAVRSWFQEAYQEQVSTKLNMGKSCLRFTNPKRIPYELIGELVTKITLEEWLQQYQHYQKKKKNY</sequence>
<dbReference type="Proteomes" id="UP000004846">
    <property type="component" value="Unassembled WGS sequence"/>
</dbReference>
<proteinExistence type="predicted"/>
<feature type="domain" description="YdhG-like" evidence="1">
    <location>
        <begin position="19"/>
        <end position="135"/>
    </location>
</feature>
<dbReference type="SUPFAM" id="SSF159888">
    <property type="entry name" value="YdhG-like"/>
    <property type="match status" value="1"/>
</dbReference>
<accession>A0A125W5H6</accession>